<feature type="transmembrane region" description="Helical" evidence="1">
    <location>
        <begin position="37"/>
        <end position="58"/>
    </location>
</feature>
<evidence type="ECO:0000256" key="1">
    <source>
        <dbReference type="SAM" id="Phobius"/>
    </source>
</evidence>
<comment type="caution">
    <text evidence="3">The sequence shown here is derived from an EMBL/GenBank/DDBJ whole genome shotgun (WGS) entry which is preliminary data.</text>
</comment>
<feature type="transmembrane region" description="Helical" evidence="1">
    <location>
        <begin position="7"/>
        <end position="25"/>
    </location>
</feature>
<evidence type="ECO:0000259" key="2">
    <source>
        <dbReference type="Pfam" id="PF13127"/>
    </source>
</evidence>
<evidence type="ECO:0000313" key="3">
    <source>
        <dbReference type="EMBL" id="MPM65433.1"/>
    </source>
</evidence>
<reference evidence="3" key="1">
    <citation type="submission" date="2019-08" db="EMBL/GenBank/DDBJ databases">
        <authorList>
            <person name="Kucharzyk K."/>
            <person name="Murdoch R.W."/>
            <person name="Higgins S."/>
            <person name="Loffler F."/>
        </authorList>
    </citation>
    <scope>NUCLEOTIDE SEQUENCE</scope>
</reference>
<name>A0A645BQC4_9ZZZZ</name>
<accession>A0A645BQC4</accession>
<sequence length="70" mass="8132">MKKYKITLLCLLMTLLCIVYYNLIGSKVLEDGTLKEPFFLIPIAYLFLFTSIISAVVVKVKDMYKLKKHN</sequence>
<proteinExistence type="predicted"/>
<protein>
    <recommendedName>
        <fullName evidence="2">DUF3955 domain-containing protein</fullName>
    </recommendedName>
</protein>
<keyword evidence="1" id="KW-0812">Transmembrane</keyword>
<dbReference type="Pfam" id="PF13127">
    <property type="entry name" value="DUF3955"/>
    <property type="match status" value="1"/>
</dbReference>
<dbReference type="EMBL" id="VSSQ01020512">
    <property type="protein sequence ID" value="MPM65433.1"/>
    <property type="molecule type" value="Genomic_DNA"/>
</dbReference>
<gene>
    <name evidence="3" type="ORF">SDC9_112329</name>
</gene>
<feature type="domain" description="DUF3955" evidence="2">
    <location>
        <begin position="3"/>
        <end position="60"/>
    </location>
</feature>
<organism evidence="3">
    <name type="scientific">bioreactor metagenome</name>
    <dbReference type="NCBI Taxonomy" id="1076179"/>
    <lineage>
        <taxon>unclassified sequences</taxon>
        <taxon>metagenomes</taxon>
        <taxon>ecological metagenomes</taxon>
    </lineage>
</organism>
<dbReference type="InterPro" id="IPR025016">
    <property type="entry name" value="DUF3955"/>
</dbReference>
<keyword evidence="1" id="KW-1133">Transmembrane helix</keyword>
<dbReference type="AlphaFoldDB" id="A0A645BQC4"/>
<keyword evidence="1" id="KW-0472">Membrane</keyword>